<accession>A0A3P2RHA0</accession>
<proteinExistence type="predicted"/>
<dbReference type="EMBL" id="RHGY01000001">
    <property type="protein sequence ID" value="RRG18781.1"/>
    <property type="molecule type" value="Genomic_DNA"/>
</dbReference>
<dbReference type="SUPFAM" id="SSF160935">
    <property type="entry name" value="VPA0735-like"/>
    <property type="match status" value="1"/>
</dbReference>
<name>A0A3P2RHA0_WEIVI</name>
<organism evidence="3 4">
    <name type="scientific">Weissella viridescens</name>
    <name type="common">Lactobacillus viridescens</name>
    <dbReference type="NCBI Taxonomy" id="1629"/>
    <lineage>
        <taxon>Bacteria</taxon>
        <taxon>Bacillati</taxon>
        <taxon>Bacillota</taxon>
        <taxon>Bacilli</taxon>
        <taxon>Lactobacillales</taxon>
        <taxon>Lactobacillaceae</taxon>
        <taxon>Weissella</taxon>
    </lineage>
</organism>
<dbReference type="InterPro" id="IPR037050">
    <property type="entry name" value="DUF1254_sf"/>
</dbReference>
<protein>
    <submittedName>
        <fullName evidence="3">DUF1254 domain-containing protein</fullName>
    </submittedName>
</protein>
<dbReference type="Proteomes" id="UP000275836">
    <property type="component" value="Unassembled WGS sequence"/>
</dbReference>
<dbReference type="InterPro" id="IPR010621">
    <property type="entry name" value="DUF1214"/>
</dbReference>
<dbReference type="RefSeq" id="WP_124942720.1">
    <property type="nucleotide sequence ID" value="NZ_RHGY01000001.1"/>
</dbReference>
<dbReference type="OrthoDB" id="40820at2"/>
<dbReference type="InterPro" id="IPR010679">
    <property type="entry name" value="DUF1254"/>
</dbReference>
<dbReference type="PANTHER" id="PTHR36509">
    <property type="entry name" value="BLL3101 PROTEIN"/>
    <property type="match status" value="1"/>
</dbReference>
<dbReference type="Gene3D" id="2.60.40.1610">
    <property type="entry name" value="Domain of unknown function DUF1254"/>
    <property type="match status" value="1"/>
</dbReference>
<gene>
    <name evidence="3" type="ORF">D3P96_02010</name>
</gene>
<evidence type="ECO:0000259" key="2">
    <source>
        <dbReference type="Pfam" id="PF06863"/>
    </source>
</evidence>
<sequence length="436" mass="48975">MSDLQDLAAEAYVFAVPLVYNLDQIKKSVEEGFGVLPAVPYNQFSYGQKLTDASDKFVTTNNDTVYNNAQIDLSAGPLLLEIPEMGDRYYVFQFVDAWTNNFAYIGQRSIGGNGGKFVITPADYKGDLPEGYTQITSPTRFMEIVGRIAVTDEADLQNVKALQANLHLSQMDKDAKVSGIPSVDTSSDLAFWNKFKAYFDESPYAERYQPLVDKYSKLGIFDGKISEEAKQALLDAPKTGQGQIKHLLENVPFPIENGWQKDFHVFDYNFDYFELGSLDTDEWKLPHSNEKELVEANLIRAAAALGGLWGNQGFEAVYLPIYLDSDNNQLNGSNDYEVHFEQTPPTNAFWSVTMYNTTGFTLVANPIDRYSIGDRTKGIKYDADGGLTIRISHEEPKDDSNWLPSPDADFRPVLRVYLPTEDVINGNYHFPAIKKI</sequence>
<dbReference type="InterPro" id="IPR037049">
    <property type="entry name" value="DUF1214_C_sf"/>
</dbReference>
<feature type="domain" description="DUF1214" evidence="1">
    <location>
        <begin position="315"/>
        <end position="420"/>
    </location>
</feature>
<comment type="caution">
    <text evidence="3">The sequence shown here is derived from an EMBL/GenBank/DDBJ whole genome shotgun (WGS) entry which is preliminary data.</text>
</comment>
<evidence type="ECO:0000313" key="4">
    <source>
        <dbReference type="Proteomes" id="UP000275836"/>
    </source>
</evidence>
<feature type="domain" description="DUF1254" evidence="2">
    <location>
        <begin position="42"/>
        <end position="168"/>
    </location>
</feature>
<dbReference type="AlphaFoldDB" id="A0A3P2RHA0"/>
<evidence type="ECO:0000313" key="3">
    <source>
        <dbReference type="EMBL" id="RRG18781.1"/>
    </source>
</evidence>
<dbReference type="Pfam" id="PF06742">
    <property type="entry name" value="DUF1214"/>
    <property type="match status" value="1"/>
</dbReference>
<dbReference type="Gene3D" id="2.60.120.600">
    <property type="entry name" value="Domain of unknown function DUF1214, C-terminal domain"/>
    <property type="match status" value="1"/>
</dbReference>
<reference evidence="3 4" key="1">
    <citation type="submission" date="2018-10" db="EMBL/GenBank/DDBJ databases">
        <title>Draft genome sequence of Weissella viridescens UCO-SMC3.</title>
        <authorList>
            <person name="Garcia-Cancino A."/>
            <person name="Espinoza-Monje M."/>
            <person name="Albarracin L."/>
            <person name="Garcia-Castillo V."/>
            <person name="Campos-Martin J."/>
            <person name="Nakano Y."/>
            <person name="Guitierrez-Zamorano C."/>
            <person name="Ikeda-Ohtsubo W."/>
            <person name="Morita H."/>
            <person name="Kitazawa H."/>
            <person name="Villena J."/>
        </authorList>
    </citation>
    <scope>NUCLEOTIDE SEQUENCE [LARGE SCALE GENOMIC DNA]</scope>
    <source>
        <strain evidence="3 4">UCO-SMC3</strain>
    </source>
</reference>
<dbReference type="Pfam" id="PF06863">
    <property type="entry name" value="DUF1254"/>
    <property type="match status" value="1"/>
</dbReference>
<dbReference type="PANTHER" id="PTHR36509:SF2">
    <property type="entry name" value="BLL3101 PROTEIN"/>
    <property type="match status" value="1"/>
</dbReference>
<evidence type="ECO:0000259" key="1">
    <source>
        <dbReference type="Pfam" id="PF06742"/>
    </source>
</evidence>